<sequence length="101" mass="11101">MHHPLRYRRARSVLFVIGLFWVWLWLGSGALLAGLHHSPVHLALAVYALAVAILVSIPAALLAGIRMLLTHPRGGAVVVALPAARRSPRADAHWWYDEKAS</sequence>
<evidence type="ECO:0000256" key="1">
    <source>
        <dbReference type="SAM" id="Phobius"/>
    </source>
</evidence>
<gene>
    <name evidence="2" type="ORF">C4K88_13835</name>
</gene>
<evidence type="ECO:0000313" key="2">
    <source>
        <dbReference type="EMBL" id="PPB48786.1"/>
    </source>
</evidence>
<reference evidence="2 3" key="1">
    <citation type="journal article" date="2014" name="Int. J. Syst. Evol. Microbiol.">
        <title>Arthrobacter pityocampae sp. nov., isolated from Thaumetopoea pityocampa (Lep., Thaumetopoeidae).</title>
        <authorList>
            <person name="Ince I.A."/>
            <person name="Demirbag Z."/>
            <person name="Kati H."/>
        </authorList>
    </citation>
    <scope>NUCLEOTIDE SEQUENCE [LARGE SCALE GENOMIC DNA]</scope>
    <source>
        <strain evidence="2 3">Tp2</strain>
    </source>
</reference>
<accession>A0A2S5IW68</accession>
<keyword evidence="1" id="KW-1133">Transmembrane helix</keyword>
<proteinExistence type="predicted"/>
<protein>
    <submittedName>
        <fullName evidence="2">Uncharacterized protein</fullName>
    </submittedName>
</protein>
<dbReference type="AlphaFoldDB" id="A0A2S5IW68"/>
<dbReference type="EMBL" id="PRKW01000005">
    <property type="protein sequence ID" value="PPB48786.1"/>
    <property type="molecule type" value="Genomic_DNA"/>
</dbReference>
<feature type="transmembrane region" description="Helical" evidence="1">
    <location>
        <begin position="12"/>
        <end position="35"/>
    </location>
</feature>
<feature type="transmembrane region" description="Helical" evidence="1">
    <location>
        <begin position="41"/>
        <end position="63"/>
    </location>
</feature>
<keyword evidence="3" id="KW-1185">Reference proteome</keyword>
<organism evidence="2 3">
    <name type="scientific">Arthrobacter pityocampae</name>
    <dbReference type="NCBI Taxonomy" id="547334"/>
    <lineage>
        <taxon>Bacteria</taxon>
        <taxon>Bacillati</taxon>
        <taxon>Actinomycetota</taxon>
        <taxon>Actinomycetes</taxon>
        <taxon>Micrococcales</taxon>
        <taxon>Micrococcaceae</taxon>
        <taxon>Arthrobacter</taxon>
    </lineage>
</organism>
<keyword evidence="1" id="KW-0812">Transmembrane</keyword>
<keyword evidence="1" id="KW-0472">Membrane</keyword>
<dbReference type="Proteomes" id="UP000239297">
    <property type="component" value="Unassembled WGS sequence"/>
</dbReference>
<name>A0A2S5IW68_9MICC</name>
<comment type="caution">
    <text evidence="2">The sequence shown here is derived from an EMBL/GenBank/DDBJ whole genome shotgun (WGS) entry which is preliminary data.</text>
</comment>
<evidence type="ECO:0000313" key="3">
    <source>
        <dbReference type="Proteomes" id="UP000239297"/>
    </source>
</evidence>